<reference evidence="4 5" key="1">
    <citation type="submission" date="2014-04" db="EMBL/GenBank/DDBJ databases">
        <authorList>
            <consortium name="DOE Joint Genome Institute"/>
            <person name="Kuo A."/>
            <person name="Kohler A."/>
            <person name="Nagy L.G."/>
            <person name="Floudas D."/>
            <person name="Copeland A."/>
            <person name="Barry K.W."/>
            <person name="Cichocki N."/>
            <person name="Veneault-Fourrey C."/>
            <person name="LaButti K."/>
            <person name="Lindquist E.A."/>
            <person name="Lipzen A."/>
            <person name="Lundell T."/>
            <person name="Morin E."/>
            <person name="Murat C."/>
            <person name="Sun H."/>
            <person name="Tunlid A."/>
            <person name="Henrissat B."/>
            <person name="Grigoriev I.V."/>
            <person name="Hibbett D.S."/>
            <person name="Martin F."/>
            <person name="Nordberg H.P."/>
            <person name="Cantor M.N."/>
            <person name="Hua S.X."/>
        </authorList>
    </citation>
    <scope>NUCLEOTIDE SEQUENCE [LARGE SCALE GENOMIC DNA]</scope>
    <source>
        <strain evidence="4 5">LaAM-08-1</strain>
    </source>
</reference>
<gene>
    <name evidence="4" type="ORF">K443DRAFT_135466</name>
</gene>
<feature type="domain" description="Thioester reductase (TE)" evidence="3">
    <location>
        <begin position="85"/>
        <end position="292"/>
    </location>
</feature>
<organism evidence="4 5">
    <name type="scientific">Laccaria amethystina LaAM-08-1</name>
    <dbReference type="NCBI Taxonomy" id="1095629"/>
    <lineage>
        <taxon>Eukaryota</taxon>
        <taxon>Fungi</taxon>
        <taxon>Dikarya</taxon>
        <taxon>Basidiomycota</taxon>
        <taxon>Agaricomycotina</taxon>
        <taxon>Agaricomycetes</taxon>
        <taxon>Agaricomycetidae</taxon>
        <taxon>Agaricales</taxon>
        <taxon>Agaricineae</taxon>
        <taxon>Hydnangiaceae</taxon>
        <taxon>Laccaria</taxon>
    </lineage>
</organism>
<dbReference type="PANTHER" id="PTHR43439:SF2">
    <property type="entry name" value="ENZYME, PUTATIVE (JCVI)-RELATED"/>
    <property type="match status" value="1"/>
</dbReference>
<reference evidence="5" key="2">
    <citation type="submission" date="2015-01" db="EMBL/GenBank/DDBJ databases">
        <title>Evolutionary Origins and Diversification of the Mycorrhizal Mutualists.</title>
        <authorList>
            <consortium name="DOE Joint Genome Institute"/>
            <consortium name="Mycorrhizal Genomics Consortium"/>
            <person name="Kohler A."/>
            <person name="Kuo A."/>
            <person name="Nagy L.G."/>
            <person name="Floudas D."/>
            <person name="Copeland A."/>
            <person name="Barry K.W."/>
            <person name="Cichocki N."/>
            <person name="Veneault-Fourrey C."/>
            <person name="LaButti K."/>
            <person name="Lindquist E.A."/>
            <person name="Lipzen A."/>
            <person name="Lundell T."/>
            <person name="Morin E."/>
            <person name="Murat C."/>
            <person name="Riley R."/>
            <person name="Ohm R."/>
            <person name="Sun H."/>
            <person name="Tunlid A."/>
            <person name="Henrissat B."/>
            <person name="Grigoriev I.V."/>
            <person name="Hibbett D.S."/>
            <person name="Martin F."/>
        </authorList>
    </citation>
    <scope>NUCLEOTIDE SEQUENCE [LARGE SCALE GENOMIC DNA]</scope>
    <source>
        <strain evidence="5">LaAM-08-1</strain>
    </source>
</reference>
<dbReference type="HOGENOM" id="CLU_038405_0_0_1"/>
<keyword evidence="2" id="KW-0597">Phosphoprotein</keyword>
<dbReference type="Gene3D" id="3.40.50.720">
    <property type="entry name" value="NAD(P)-binding Rossmann-like Domain"/>
    <property type="match status" value="1"/>
</dbReference>
<dbReference type="Pfam" id="PF07993">
    <property type="entry name" value="NAD_binding_4"/>
    <property type="match status" value="1"/>
</dbReference>
<dbReference type="InterPro" id="IPR051414">
    <property type="entry name" value="Adenylate-forming_Reductase"/>
</dbReference>
<dbReference type="AlphaFoldDB" id="A0A0C9WTL0"/>
<proteinExistence type="predicted"/>
<protein>
    <recommendedName>
        <fullName evidence="3">Thioester reductase (TE) domain-containing protein</fullName>
    </recommendedName>
</protein>
<evidence type="ECO:0000259" key="3">
    <source>
        <dbReference type="Pfam" id="PF07993"/>
    </source>
</evidence>
<evidence type="ECO:0000313" key="4">
    <source>
        <dbReference type="EMBL" id="KIJ91638.1"/>
    </source>
</evidence>
<evidence type="ECO:0000256" key="1">
    <source>
        <dbReference type="ARBA" id="ARBA00022450"/>
    </source>
</evidence>
<dbReference type="OrthoDB" id="429813at2759"/>
<dbReference type="SUPFAM" id="SSF51735">
    <property type="entry name" value="NAD(P)-binding Rossmann-fold domains"/>
    <property type="match status" value="1"/>
</dbReference>
<dbReference type="InterPro" id="IPR013120">
    <property type="entry name" value="FAR_NAD-bd"/>
</dbReference>
<sequence length="394" mass="43897">MFEMGMDSLQAFRVRCAILDQLRRRKEGASVELEKDICFTYPSVDKMAGALLFRFKMAGKEVTWLGDLGVLRSYASLVPTNKNGGNLGYFHLARLAKDPGVSKVICLNRARSGSESIRQRQKEALERRGARVCREGEWAKVVLLEADLTKVYFGLGEGELGELKSVTHIIQNAWPVNFNLHLSSFEPHVKGLIMFTSSTALASRYPPSPSSSPSSSSELPIVKVAEIPQDAMHPAPFGYAQAKWVCEQLLERMNQLFGPAVRASVVRLGQITGMIDNGAWNEWEHVPLMTRTSQDFGLPSWLPVDRASDILIDLLFSPPFKPIYHLKNPTRHPWPQIPHPLASVLGGTTTPLPLVPFQQWMACVRKSEQILPATLIMTFLEEEFGRLGVGLGFV</sequence>
<dbReference type="PANTHER" id="PTHR43439">
    <property type="entry name" value="PHENYLACETATE-COENZYME A LIGASE"/>
    <property type="match status" value="1"/>
</dbReference>
<dbReference type="InterPro" id="IPR036291">
    <property type="entry name" value="NAD(P)-bd_dom_sf"/>
</dbReference>
<dbReference type="Proteomes" id="UP000054477">
    <property type="component" value="Unassembled WGS sequence"/>
</dbReference>
<name>A0A0C9WTL0_9AGAR</name>
<keyword evidence="5" id="KW-1185">Reference proteome</keyword>
<dbReference type="EMBL" id="KN838984">
    <property type="protein sequence ID" value="KIJ91638.1"/>
    <property type="molecule type" value="Genomic_DNA"/>
</dbReference>
<evidence type="ECO:0000313" key="5">
    <source>
        <dbReference type="Proteomes" id="UP000054477"/>
    </source>
</evidence>
<accession>A0A0C9WTL0</accession>
<keyword evidence="1" id="KW-0596">Phosphopantetheine</keyword>
<dbReference type="STRING" id="1095629.A0A0C9WTL0"/>
<evidence type="ECO:0000256" key="2">
    <source>
        <dbReference type="ARBA" id="ARBA00022553"/>
    </source>
</evidence>